<dbReference type="AlphaFoldDB" id="A0A5M9H7P3"/>
<sequence>MSVDLRNIDDALLAKYFQGETAPEENRIIESWRGASAANEKYFQNLLPIWQMNQRILRVETPDIDGAWKRFEKQADAKGLFGNKRWWTKRKISFAAAAAIALAFGWFVLYSFYADRPITLASGNQVMADTLSDGSVVTLNKNSALIFADNRRLKQREVTITKGEGFFNVKHNTSRPFIVRYRGCKITVLGTSFNVRTHDKEIEVIVESGLVSISRGFTSILLRPSEKVFFNLDSGRLKRSPNSDHLYDYYFSKEIKADKTPLWKVVNVINKKYNSKIVIGSKQLKDRQLTTVFKDQPLQQILDVLSKTYNLKVTRKNDSIILE</sequence>
<dbReference type="InterPro" id="IPR032508">
    <property type="entry name" value="FecR_C"/>
</dbReference>
<dbReference type="InterPro" id="IPR006860">
    <property type="entry name" value="FecR"/>
</dbReference>
<proteinExistence type="predicted"/>
<evidence type="ECO:0000259" key="3">
    <source>
        <dbReference type="Pfam" id="PF16344"/>
    </source>
</evidence>
<dbReference type="PIRSF" id="PIRSF018266">
    <property type="entry name" value="FecR"/>
    <property type="match status" value="1"/>
</dbReference>
<keyword evidence="5" id="KW-1185">Reference proteome</keyword>
<dbReference type="PANTHER" id="PTHR30273">
    <property type="entry name" value="PERIPLASMIC SIGNAL SENSOR AND SIGMA FACTOR ACTIVATOR FECR-RELATED"/>
    <property type="match status" value="1"/>
</dbReference>
<evidence type="ECO:0000259" key="2">
    <source>
        <dbReference type="Pfam" id="PF04773"/>
    </source>
</evidence>
<evidence type="ECO:0000313" key="5">
    <source>
        <dbReference type="Proteomes" id="UP000322918"/>
    </source>
</evidence>
<dbReference type="Gene3D" id="2.60.120.1440">
    <property type="match status" value="1"/>
</dbReference>
<feature type="domain" description="Protein FecR C-terminal" evidence="3">
    <location>
        <begin position="258"/>
        <end position="322"/>
    </location>
</feature>
<name>A0A5M9H7P3_9SPHI</name>
<dbReference type="PANTHER" id="PTHR30273:SF2">
    <property type="entry name" value="PROTEIN FECR"/>
    <property type="match status" value="1"/>
</dbReference>
<accession>A0A5M9H7P3</accession>
<protein>
    <submittedName>
        <fullName evidence="4">DUF4974 domain-containing protein</fullName>
    </submittedName>
</protein>
<dbReference type="Pfam" id="PF04773">
    <property type="entry name" value="FecR"/>
    <property type="match status" value="1"/>
</dbReference>
<dbReference type="OrthoDB" id="1452822at2"/>
<gene>
    <name evidence="4" type="ORF">F1649_10550</name>
</gene>
<dbReference type="Gene3D" id="3.55.50.30">
    <property type="match status" value="1"/>
</dbReference>
<keyword evidence="1" id="KW-0472">Membrane</keyword>
<reference evidence="4 5" key="1">
    <citation type="submission" date="2019-09" db="EMBL/GenBank/DDBJ databases">
        <title>Pararcticibacter amylolyticus gen. nov., sp. nov., isolated from a rottenly hemp rope, and reclassification of Pedobacter tournemirensis as Pararcticibacter tournemirensis comb. nov.</title>
        <authorList>
            <person name="Cai Y."/>
        </authorList>
    </citation>
    <scope>NUCLEOTIDE SEQUENCE [LARGE SCALE GENOMIC DNA]</scope>
    <source>
        <strain evidence="4 5">TF5-37.2-LB10</strain>
    </source>
</reference>
<comment type="caution">
    <text evidence="4">The sequence shown here is derived from an EMBL/GenBank/DDBJ whole genome shotgun (WGS) entry which is preliminary data.</text>
</comment>
<organism evidence="4 5">
    <name type="scientific">Arcticibacter tournemirensis</name>
    <dbReference type="NCBI Taxonomy" id="699437"/>
    <lineage>
        <taxon>Bacteria</taxon>
        <taxon>Pseudomonadati</taxon>
        <taxon>Bacteroidota</taxon>
        <taxon>Sphingobacteriia</taxon>
        <taxon>Sphingobacteriales</taxon>
        <taxon>Sphingobacteriaceae</taxon>
        <taxon>Arcticibacter</taxon>
    </lineage>
</organism>
<dbReference type="Pfam" id="PF16344">
    <property type="entry name" value="FecR_C"/>
    <property type="match status" value="1"/>
</dbReference>
<evidence type="ECO:0000256" key="1">
    <source>
        <dbReference type="SAM" id="Phobius"/>
    </source>
</evidence>
<dbReference type="EMBL" id="VWNE01000014">
    <property type="protein sequence ID" value="KAA8482916.1"/>
    <property type="molecule type" value="Genomic_DNA"/>
</dbReference>
<dbReference type="RefSeq" id="WP_141814269.1">
    <property type="nucleotide sequence ID" value="NZ_VFPL01000001.1"/>
</dbReference>
<feature type="transmembrane region" description="Helical" evidence="1">
    <location>
        <begin position="92"/>
        <end position="113"/>
    </location>
</feature>
<dbReference type="GO" id="GO:0016989">
    <property type="term" value="F:sigma factor antagonist activity"/>
    <property type="evidence" value="ECO:0007669"/>
    <property type="project" value="TreeGrafter"/>
</dbReference>
<dbReference type="InterPro" id="IPR012373">
    <property type="entry name" value="Ferrdict_sens_TM"/>
</dbReference>
<evidence type="ECO:0000313" key="4">
    <source>
        <dbReference type="EMBL" id="KAA8482916.1"/>
    </source>
</evidence>
<keyword evidence="1" id="KW-0812">Transmembrane</keyword>
<dbReference type="Proteomes" id="UP000322918">
    <property type="component" value="Unassembled WGS sequence"/>
</dbReference>
<keyword evidence="1" id="KW-1133">Transmembrane helix</keyword>
<feature type="domain" description="FecR protein" evidence="2">
    <location>
        <begin position="130"/>
        <end position="211"/>
    </location>
</feature>